<organism evidence="2 3">
    <name type="scientific">Hyaloscypha variabilis (strain UAMH 11265 / GT02V1 / F)</name>
    <name type="common">Meliniomyces variabilis</name>
    <dbReference type="NCBI Taxonomy" id="1149755"/>
    <lineage>
        <taxon>Eukaryota</taxon>
        <taxon>Fungi</taxon>
        <taxon>Dikarya</taxon>
        <taxon>Ascomycota</taxon>
        <taxon>Pezizomycotina</taxon>
        <taxon>Leotiomycetes</taxon>
        <taxon>Helotiales</taxon>
        <taxon>Hyaloscyphaceae</taxon>
        <taxon>Hyaloscypha</taxon>
        <taxon>Hyaloscypha variabilis</taxon>
    </lineage>
</organism>
<proteinExistence type="predicted"/>
<accession>A0A2J6QW99</accession>
<dbReference type="STRING" id="1149755.A0A2J6QW99"/>
<evidence type="ECO:0000313" key="2">
    <source>
        <dbReference type="EMBL" id="PMD30535.1"/>
    </source>
</evidence>
<feature type="signal peptide" evidence="1">
    <location>
        <begin position="1"/>
        <end position="19"/>
    </location>
</feature>
<keyword evidence="3" id="KW-1185">Reference proteome</keyword>
<dbReference type="EMBL" id="KZ613966">
    <property type="protein sequence ID" value="PMD30535.1"/>
    <property type="molecule type" value="Genomic_DNA"/>
</dbReference>
<evidence type="ECO:0000313" key="3">
    <source>
        <dbReference type="Proteomes" id="UP000235786"/>
    </source>
</evidence>
<reference evidence="2 3" key="1">
    <citation type="submission" date="2016-04" db="EMBL/GenBank/DDBJ databases">
        <title>A degradative enzymes factory behind the ericoid mycorrhizal symbiosis.</title>
        <authorList>
            <consortium name="DOE Joint Genome Institute"/>
            <person name="Martino E."/>
            <person name="Morin E."/>
            <person name="Grelet G."/>
            <person name="Kuo A."/>
            <person name="Kohler A."/>
            <person name="Daghino S."/>
            <person name="Barry K."/>
            <person name="Choi C."/>
            <person name="Cichocki N."/>
            <person name="Clum A."/>
            <person name="Copeland A."/>
            <person name="Hainaut M."/>
            <person name="Haridas S."/>
            <person name="Labutti K."/>
            <person name="Lindquist E."/>
            <person name="Lipzen A."/>
            <person name="Khouja H.-R."/>
            <person name="Murat C."/>
            <person name="Ohm R."/>
            <person name="Olson A."/>
            <person name="Spatafora J."/>
            <person name="Veneault-Fourrey C."/>
            <person name="Henrissat B."/>
            <person name="Grigoriev I."/>
            <person name="Martin F."/>
            <person name="Perotto S."/>
        </authorList>
    </citation>
    <scope>NUCLEOTIDE SEQUENCE [LARGE SCALE GENOMIC DNA]</scope>
    <source>
        <strain evidence="2 3">F</strain>
    </source>
</reference>
<feature type="chain" id="PRO_5014425471" evidence="1">
    <location>
        <begin position="20"/>
        <end position="529"/>
    </location>
</feature>
<dbReference type="OrthoDB" id="5985073at2759"/>
<evidence type="ECO:0000256" key="1">
    <source>
        <dbReference type="SAM" id="SignalP"/>
    </source>
</evidence>
<dbReference type="Proteomes" id="UP000235786">
    <property type="component" value="Unassembled WGS sequence"/>
</dbReference>
<name>A0A2J6QW99_HYAVF</name>
<dbReference type="AlphaFoldDB" id="A0A2J6QW99"/>
<keyword evidence="1" id="KW-0732">Signal</keyword>
<protein>
    <submittedName>
        <fullName evidence="2">Uncharacterized protein</fullName>
    </submittedName>
</protein>
<sequence>MKALFFSILLFRALSAVFGLGDTDSISDADPAQSGYLPNHNMDPAVVNSSAFRILWQNSFNTNELAKTQVVFLASNQNFIRTFDAITGAAIKSRQVQTPYLATDINCRDTPQGVGIQGTPVIDPSTDTVYFFSKSYIPNYRASGNTGVLNGVYYFYGVNIITLEDAPGFPILLDETIAENDSLQYFIGGVSFQHTALTLVAGTVYGGFASHCDNYNYTGMMFGVSVSTKRIVSNFAMESGPSINHEAWNASEGGGRAGVWMSGMSPATDGSRIFIVSGNGLDGQNGAASAEGNSGLRTLEQAVVNFAVSESGGLSVTDYFQPGDYKALDSTDSDLGSGGFVLLDKSHFSGTNVEELGAVVGKSGKLYILNANNLGGYKEGVGQSDNVVQTLQLKAGVWGGCGSYPLEGGFLYCAPIGQAAVAFNFSHSSSGAPVFTQVAQSQEKQVFGVGQPTITSLDGKAGSGIMWLTDPTAGLRAWAALPNHNGSLDSLKIPATKGMNKYQRPVFGNGKLGLDKKTAGPISGISILV</sequence>
<gene>
    <name evidence="2" type="ORF">L207DRAFT_573385</name>
</gene>